<dbReference type="EMBL" id="CDHK01000002">
    <property type="protein sequence ID" value="CEJ55528.1"/>
    <property type="molecule type" value="Genomic_DNA"/>
</dbReference>
<dbReference type="InterPro" id="IPR031348">
    <property type="entry name" value="PigL_N"/>
</dbReference>
<evidence type="ECO:0000256" key="1">
    <source>
        <dbReference type="SAM" id="SignalP"/>
    </source>
</evidence>
<name>A0A0F7TKJ7_PENBI</name>
<dbReference type="Pfam" id="PF17111">
    <property type="entry name" value="PigL_N"/>
    <property type="match status" value="1"/>
</dbReference>
<feature type="chain" id="PRO_5002522363" description="Azaphilone pigments biosynthesis cluster protein L N-terminal domain-containing protein" evidence="1">
    <location>
        <begin position="24"/>
        <end position="297"/>
    </location>
</feature>
<evidence type="ECO:0000259" key="2">
    <source>
        <dbReference type="Pfam" id="PF17111"/>
    </source>
</evidence>
<gene>
    <name evidence="3" type="ORF">PMG11_01780</name>
</gene>
<dbReference type="OrthoDB" id="539213at2759"/>
<feature type="signal peptide" evidence="1">
    <location>
        <begin position="1"/>
        <end position="23"/>
    </location>
</feature>
<evidence type="ECO:0000313" key="4">
    <source>
        <dbReference type="Proteomes" id="UP000042958"/>
    </source>
</evidence>
<evidence type="ECO:0000313" key="3">
    <source>
        <dbReference type="EMBL" id="CEJ55528.1"/>
    </source>
</evidence>
<proteinExistence type="predicted"/>
<keyword evidence="4" id="KW-1185">Reference proteome</keyword>
<dbReference type="Proteomes" id="UP000042958">
    <property type="component" value="Unassembled WGS sequence"/>
</dbReference>
<dbReference type="STRING" id="104259.A0A0F7TKJ7"/>
<accession>A0A0F7TKJ7</accession>
<feature type="domain" description="Azaphilone pigments biosynthesis cluster protein L N-terminal" evidence="2">
    <location>
        <begin position="2"/>
        <end position="156"/>
    </location>
</feature>
<organism evidence="3 4">
    <name type="scientific">Penicillium brasilianum</name>
    <dbReference type="NCBI Taxonomy" id="104259"/>
    <lineage>
        <taxon>Eukaryota</taxon>
        <taxon>Fungi</taxon>
        <taxon>Dikarya</taxon>
        <taxon>Ascomycota</taxon>
        <taxon>Pezizomycotina</taxon>
        <taxon>Eurotiomycetes</taxon>
        <taxon>Eurotiomycetidae</taxon>
        <taxon>Eurotiales</taxon>
        <taxon>Aspergillaceae</taxon>
        <taxon>Penicillium</taxon>
    </lineage>
</organism>
<dbReference type="AlphaFoldDB" id="A0A0F7TKJ7"/>
<sequence length="297" mass="33013">MEVLGAGASVLAVISLAAQLGAGAHTLIKFLQTVSDAPTEIQRLESLLDQIYAIATGVPKALECERKLHGDKHILADNIHTSLLNCHKKVQGIERIVDRFKETENGRSVVSRKWASFKMAIKKEEVLELERQLGQAVLTLNVALTTHSLASQTQNTLLLVQKLDSLPSTDHQSGVVHLGSSLPLTQGNTYAPQNYDQTMTKLSRSAFSRTHEYQVSGRDFGILRIEIEKSKNTDSRGYRGSQFQSTTTKTRYCIYPSFWFWAVEVMTCHSGMSSSRISLKTMPRISQEMRGQCADTL</sequence>
<keyword evidence="1" id="KW-0732">Signal</keyword>
<reference evidence="4" key="1">
    <citation type="journal article" date="2015" name="Genome Announc.">
        <title>Draft genome sequence of the fungus Penicillium brasilianum MG11.</title>
        <authorList>
            <person name="Horn F."/>
            <person name="Linde J."/>
            <person name="Mattern D.J."/>
            <person name="Walther G."/>
            <person name="Guthke R."/>
            <person name="Brakhage A.A."/>
            <person name="Valiante V."/>
        </authorList>
    </citation>
    <scope>NUCLEOTIDE SEQUENCE [LARGE SCALE GENOMIC DNA]</scope>
    <source>
        <strain evidence="4">MG11</strain>
    </source>
</reference>
<protein>
    <recommendedName>
        <fullName evidence="2">Azaphilone pigments biosynthesis cluster protein L N-terminal domain-containing protein</fullName>
    </recommendedName>
</protein>